<sequence>MINPYMDNPHTPLPPGALKLSPPHHMNDGLHNQSSPPQYTSQANGYGATHSHLGSYAARDFLFRRPDIGLPSHETGGTGHHGGMFSTSAGFHSHHHPEANSSHILFPGIHDASHQAPSHHLNNQVRFGLPTPPDVYPRTDQFGQFPPRADHYAQHYNMGPINSLNHMNMGPHGPGAFFRYMRPQIKQEHTCLWTDIEQPEPKKPCNKVFNTMHEIVTHITVDHVGGPEQTNHTCFWQECAREQRPFKAKYKLVNHIRVHTGEKPFPCPFPGCGKVFARSENLKIHKRTHTGEKPFRCEFEGCDRRFANSSDRKKHSHVHTSDKPYVCKIRGCDKTYTHPSSLRKHMKIHGNISPGTEMKESDEETSPSEGDITARSPPSSKEVKIEQVTGSQETTTSPLSNASSVDIHRNDSVSLGQSHQTNINDWYVYQGSNHGLANLRNENEHSAFSSMGHLSNLHPPPIAQYS</sequence>
<feature type="domain" description="C2H2-type" evidence="12">
    <location>
        <begin position="325"/>
        <end position="354"/>
    </location>
</feature>
<evidence type="ECO:0000256" key="10">
    <source>
        <dbReference type="PROSITE-ProRule" id="PRU00042"/>
    </source>
</evidence>
<evidence type="ECO:0000256" key="11">
    <source>
        <dbReference type="SAM" id="MobiDB-lite"/>
    </source>
</evidence>
<organism evidence="13 14">
    <name type="scientific">Mytilus coruscus</name>
    <name type="common">Sea mussel</name>
    <dbReference type="NCBI Taxonomy" id="42192"/>
    <lineage>
        <taxon>Eukaryota</taxon>
        <taxon>Metazoa</taxon>
        <taxon>Spiralia</taxon>
        <taxon>Lophotrochozoa</taxon>
        <taxon>Mollusca</taxon>
        <taxon>Bivalvia</taxon>
        <taxon>Autobranchia</taxon>
        <taxon>Pteriomorphia</taxon>
        <taxon>Mytilida</taxon>
        <taxon>Mytiloidea</taxon>
        <taxon>Mytilidae</taxon>
        <taxon>Mytilinae</taxon>
        <taxon>Mytilus</taxon>
    </lineage>
</organism>
<dbReference type="FunFam" id="3.30.160.60:FF:000041">
    <property type="entry name" value="Zinc finger protein ZIC 1"/>
    <property type="match status" value="1"/>
</dbReference>
<dbReference type="InterPro" id="IPR041643">
    <property type="entry name" value="Znf_ZIC"/>
</dbReference>
<evidence type="ECO:0000313" key="13">
    <source>
        <dbReference type="EMBL" id="CAC5413407.1"/>
    </source>
</evidence>
<dbReference type="OrthoDB" id="3214149at2759"/>
<keyword evidence="8" id="KW-0238">DNA-binding</keyword>
<evidence type="ECO:0000256" key="9">
    <source>
        <dbReference type="ARBA" id="ARBA00023242"/>
    </source>
</evidence>
<dbReference type="Pfam" id="PF23561">
    <property type="entry name" value="zf-C2H2_15"/>
    <property type="match status" value="1"/>
</dbReference>
<reference evidence="13 14" key="1">
    <citation type="submission" date="2020-06" db="EMBL/GenBank/DDBJ databases">
        <authorList>
            <person name="Li R."/>
            <person name="Bekaert M."/>
        </authorList>
    </citation>
    <scope>NUCLEOTIDE SEQUENCE [LARGE SCALE GENOMIC DNA]</scope>
    <source>
        <strain evidence="14">wild</strain>
    </source>
</reference>
<evidence type="ECO:0000256" key="4">
    <source>
        <dbReference type="ARBA" id="ARBA00022723"/>
    </source>
</evidence>
<dbReference type="InterPro" id="IPR013087">
    <property type="entry name" value="Znf_C2H2_type"/>
</dbReference>
<dbReference type="EMBL" id="CACVKT020008135">
    <property type="protein sequence ID" value="CAC5413407.1"/>
    <property type="molecule type" value="Genomic_DNA"/>
</dbReference>
<dbReference type="FunFam" id="3.30.160.60:FF:000039">
    <property type="entry name" value="Zinc finger protein ZIC 1"/>
    <property type="match status" value="1"/>
</dbReference>
<evidence type="ECO:0000256" key="3">
    <source>
        <dbReference type="ARBA" id="ARBA00022473"/>
    </source>
</evidence>
<dbReference type="SMART" id="SM00355">
    <property type="entry name" value="ZnF_C2H2"/>
    <property type="match status" value="5"/>
</dbReference>
<feature type="region of interest" description="Disordered" evidence="11">
    <location>
        <begin position="68"/>
        <end position="97"/>
    </location>
</feature>
<keyword evidence="14" id="KW-1185">Reference proteome</keyword>
<evidence type="ECO:0000256" key="2">
    <source>
        <dbReference type="ARBA" id="ARBA00010831"/>
    </source>
</evidence>
<dbReference type="InterPro" id="IPR036236">
    <property type="entry name" value="Znf_C2H2_sf"/>
</dbReference>
<dbReference type="GO" id="GO:0000978">
    <property type="term" value="F:RNA polymerase II cis-regulatory region sequence-specific DNA binding"/>
    <property type="evidence" value="ECO:0007669"/>
    <property type="project" value="TreeGrafter"/>
</dbReference>
<feature type="region of interest" description="Disordered" evidence="11">
    <location>
        <begin position="1"/>
        <end position="51"/>
    </location>
</feature>
<dbReference type="AlphaFoldDB" id="A0A6J8DZ93"/>
<dbReference type="FunFam" id="3.30.160.60:FF:000035">
    <property type="entry name" value="Zinc finger protein ZIC 1"/>
    <property type="match status" value="1"/>
</dbReference>
<feature type="compositionally biased region" description="Polar residues" evidence="11">
    <location>
        <begin position="388"/>
        <end position="404"/>
    </location>
</feature>
<dbReference type="GO" id="GO:0005634">
    <property type="term" value="C:nucleus"/>
    <property type="evidence" value="ECO:0007669"/>
    <property type="project" value="UniProtKB-SubCell"/>
</dbReference>
<dbReference type="PROSITE" id="PS00028">
    <property type="entry name" value="ZINC_FINGER_C2H2_1"/>
    <property type="match status" value="3"/>
</dbReference>
<comment type="subcellular location">
    <subcellularLocation>
        <location evidence="1">Nucleus</location>
    </subcellularLocation>
</comment>
<keyword evidence="7" id="KW-0862">Zinc</keyword>
<dbReference type="InterPro" id="IPR043359">
    <property type="entry name" value="GLI-like"/>
</dbReference>
<keyword evidence="9" id="KW-0539">Nucleus</keyword>
<dbReference type="GO" id="GO:0008270">
    <property type="term" value="F:zinc ion binding"/>
    <property type="evidence" value="ECO:0007669"/>
    <property type="project" value="UniProtKB-KW"/>
</dbReference>
<evidence type="ECO:0000256" key="1">
    <source>
        <dbReference type="ARBA" id="ARBA00004123"/>
    </source>
</evidence>
<feature type="region of interest" description="Disordered" evidence="11">
    <location>
        <begin position="343"/>
        <end position="405"/>
    </location>
</feature>
<evidence type="ECO:0000256" key="5">
    <source>
        <dbReference type="ARBA" id="ARBA00022737"/>
    </source>
</evidence>
<feature type="compositionally biased region" description="Polar residues" evidence="11">
    <location>
        <begin position="30"/>
        <end position="44"/>
    </location>
</feature>
<keyword evidence="4" id="KW-0479">Metal-binding</keyword>
<dbReference type="PANTHER" id="PTHR45718">
    <property type="entry name" value="TRANSCRIPTIONAL ACTIVATOR CUBITUS INTERRUPTUS"/>
    <property type="match status" value="1"/>
</dbReference>
<evidence type="ECO:0000256" key="6">
    <source>
        <dbReference type="ARBA" id="ARBA00022771"/>
    </source>
</evidence>
<dbReference type="Gene3D" id="3.30.160.60">
    <property type="entry name" value="Classic Zinc Finger"/>
    <property type="match status" value="4"/>
</dbReference>
<feature type="domain" description="C2H2-type" evidence="12">
    <location>
        <begin position="237"/>
        <end position="264"/>
    </location>
</feature>
<gene>
    <name evidence="13" type="ORF">MCOR_46299</name>
</gene>
<dbReference type="GO" id="GO:0000981">
    <property type="term" value="F:DNA-binding transcription factor activity, RNA polymerase II-specific"/>
    <property type="evidence" value="ECO:0007669"/>
    <property type="project" value="TreeGrafter"/>
</dbReference>
<evidence type="ECO:0000256" key="8">
    <source>
        <dbReference type="ARBA" id="ARBA00023125"/>
    </source>
</evidence>
<feature type="domain" description="C2H2-type" evidence="12">
    <location>
        <begin position="295"/>
        <end position="324"/>
    </location>
</feature>
<accession>A0A6J8DZ93</accession>
<name>A0A6J8DZ93_MYTCO</name>
<dbReference type="Proteomes" id="UP000507470">
    <property type="component" value="Unassembled WGS sequence"/>
</dbReference>
<evidence type="ECO:0000259" key="12">
    <source>
        <dbReference type="PROSITE" id="PS50157"/>
    </source>
</evidence>
<keyword evidence="6 10" id="KW-0863">Zinc-finger</keyword>
<dbReference type="SUPFAM" id="SSF57667">
    <property type="entry name" value="beta-beta-alpha zinc fingers"/>
    <property type="match status" value="2"/>
</dbReference>
<evidence type="ECO:0000256" key="7">
    <source>
        <dbReference type="ARBA" id="ARBA00022833"/>
    </source>
</evidence>
<dbReference type="InterPro" id="IPR056436">
    <property type="entry name" value="Znf-C2H2_ZIC1-5/GLI1-3-like"/>
</dbReference>
<evidence type="ECO:0000313" key="14">
    <source>
        <dbReference type="Proteomes" id="UP000507470"/>
    </source>
</evidence>
<protein>
    <recommendedName>
        <fullName evidence="12">C2H2-type domain-containing protein</fullName>
    </recommendedName>
</protein>
<keyword evidence="3" id="KW-0217">Developmental protein</keyword>
<dbReference type="Pfam" id="PF18366">
    <property type="entry name" value="zf_ZIC"/>
    <property type="match status" value="1"/>
</dbReference>
<comment type="similarity">
    <text evidence="2">Belongs to the GLI C2H2-type zinc-finger protein family.</text>
</comment>
<keyword evidence="5" id="KW-0677">Repeat</keyword>
<dbReference type="PANTHER" id="PTHR45718:SF8">
    <property type="entry name" value="GLIS FAMILY ZINC FINGER 2"/>
    <property type="match status" value="1"/>
</dbReference>
<dbReference type="Pfam" id="PF00096">
    <property type="entry name" value="zf-C2H2"/>
    <property type="match status" value="2"/>
</dbReference>
<dbReference type="PROSITE" id="PS50157">
    <property type="entry name" value="ZINC_FINGER_C2H2_2"/>
    <property type="match status" value="4"/>
</dbReference>
<proteinExistence type="inferred from homology"/>
<feature type="domain" description="C2H2-type" evidence="12">
    <location>
        <begin position="265"/>
        <end position="294"/>
    </location>
</feature>
<dbReference type="FunFam" id="3.30.160.60:FF:000050">
    <property type="entry name" value="zinc finger protein ZIC 1"/>
    <property type="match status" value="1"/>
</dbReference>